<dbReference type="EMBL" id="JAAAPK010000013">
    <property type="protein sequence ID" value="NBC45351.1"/>
    <property type="molecule type" value="Genomic_DNA"/>
</dbReference>
<dbReference type="RefSeq" id="WP_139921785.1">
    <property type="nucleotide sequence ID" value="NZ_CBCSLE010000226.1"/>
</dbReference>
<accession>A0A7X4YH54</accession>
<dbReference type="NCBIfam" id="TIGR02242">
    <property type="entry name" value="tail_TIGR02242"/>
    <property type="match status" value="1"/>
</dbReference>
<protein>
    <recommendedName>
        <fullName evidence="3">Phage tail protein</fullName>
    </recommendedName>
</protein>
<reference evidence="1 2" key="1">
    <citation type="submission" date="2020-01" db="EMBL/GenBank/DDBJ databases">
        <title>The draft genome sequence of Corallococcus exiguus DSM 14696.</title>
        <authorList>
            <person name="Zhang X."/>
            <person name="Zhu H."/>
        </authorList>
    </citation>
    <scope>NUCLEOTIDE SEQUENCE [LARGE SCALE GENOMIC DNA]</scope>
    <source>
        <strain evidence="1 2">DSM 14696</strain>
    </source>
</reference>
<dbReference type="InterPro" id="IPR011748">
    <property type="entry name" value="Unchr_phage_tail-like"/>
</dbReference>
<comment type="caution">
    <text evidence="1">The sequence shown here is derived from an EMBL/GenBank/DDBJ whole genome shotgun (WGS) entry which is preliminary data.</text>
</comment>
<evidence type="ECO:0008006" key="3">
    <source>
        <dbReference type="Google" id="ProtNLM"/>
    </source>
</evidence>
<name>A0A7X4YH54_9BACT</name>
<organism evidence="1 2">
    <name type="scientific">Corallococcus exiguus</name>
    <dbReference type="NCBI Taxonomy" id="83462"/>
    <lineage>
        <taxon>Bacteria</taxon>
        <taxon>Pseudomonadati</taxon>
        <taxon>Myxococcota</taxon>
        <taxon>Myxococcia</taxon>
        <taxon>Myxococcales</taxon>
        <taxon>Cystobacterineae</taxon>
        <taxon>Myxococcaceae</taxon>
        <taxon>Corallococcus</taxon>
    </lineage>
</organism>
<proteinExistence type="predicted"/>
<dbReference type="AlphaFoldDB" id="A0A7X4YH54"/>
<dbReference type="Gene3D" id="3.20.20.80">
    <property type="entry name" value="Glycosidases"/>
    <property type="match status" value="1"/>
</dbReference>
<dbReference type="Proteomes" id="UP000537825">
    <property type="component" value="Unassembled WGS sequence"/>
</dbReference>
<dbReference type="Pfam" id="PF09684">
    <property type="entry name" value="Tail_P2_I"/>
    <property type="match status" value="1"/>
</dbReference>
<evidence type="ECO:0000313" key="1">
    <source>
        <dbReference type="EMBL" id="NBC45351.1"/>
    </source>
</evidence>
<dbReference type="InterPro" id="IPR006521">
    <property type="entry name" value="Tail_protein_I"/>
</dbReference>
<evidence type="ECO:0000313" key="2">
    <source>
        <dbReference type="Proteomes" id="UP000537825"/>
    </source>
</evidence>
<keyword evidence="2" id="KW-1185">Reference proteome</keyword>
<sequence length="926" mass="102393">MDANGTRFQLLLGRDDWARCLQVDAPPGTTLPRLGDIWSRIEKKEDPPSPPRLAWDAEAAELTLQPKLFHFLAAPRDVAPGLEARRGAGRDRYGNTYWIGDDRRSLRVQSSGSGTVSLFWPEELPSAGPSQEGGFGPVQPPAPPAPPLLCGLAVTSHHYLVVGSVEPAGLLVFDLHAGGPPLRILWPPGVADPFDLAATPDGGVLVLDQDHRRYWRLDAGFHALPSGADLVLEEEREETFQPTDKRFLRKTLARTFPQGVSLEAASPSPAPGPIAIEALADGRVLVLDRGGTDSRVLLYKDGVLQGNPVPLVFVGHDFAFLPAGSDGSGPEATSQILGRLYVVSAEGNQTFSFLVEEKKAAPGQLLLTQSTDYFPMRLFGGKALVTGQGRLFYDFPDGFIPLVPQRRPRYETEAVLLTPIFDGRTPDCVWHRLFLDACMPPGTSVQVRSRTANELAKVELAPWNPEPGFNYLRSDGSELPWVPPPSGEHRGTWELLFQRARGRHLQVELTLRGPGNATPRVQALRAYYPRFSYAERYLPAIYRQEPDAASFLERFLANMEGFFTTLEDRIAAAQVLFDARTAPAETLDWLAGWFGLVLDPAWDEPRRRLLLRHAVDFFQWRGTPRGLRMALRLALDDCPDESIFQEKEPLGSPIRIVEHFRAVQVAAVPQPQASTSGIRAVVVRTRWEPSQGGASLTERYRKALAEAGLSPEPQRFPLQAPEDAGAAEVWHTFSRTVLGFVPASSPENEKQWRQFLARRYRRMGELNGAWGTGYADLSQVSLPSTLPGDGAALVDWYQFSSVVLPLLRAAHRFSVVLPVPGGQTAEQHLTRREQARRLVELEKPAHTVFDVKFYWTLVRVGDARLGVDTLVTLGSRAPELMLAMVLGRGHLSESYLAAGHPQDVADRHILGRDRLASIPTHRSDLR</sequence>
<dbReference type="SUPFAM" id="SSF101898">
    <property type="entry name" value="NHL repeat"/>
    <property type="match status" value="1"/>
</dbReference>
<gene>
    <name evidence="1" type="ORF">GTZ93_36675</name>
</gene>